<organism evidence="2 3">
    <name type="scientific">Undibacterium arcticum</name>
    <dbReference type="NCBI Taxonomy" id="1762892"/>
    <lineage>
        <taxon>Bacteria</taxon>
        <taxon>Pseudomonadati</taxon>
        <taxon>Pseudomonadota</taxon>
        <taxon>Betaproteobacteria</taxon>
        <taxon>Burkholderiales</taxon>
        <taxon>Oxalobacteraceae</taxon>
        <taxon>Undibacterium</taxon>
    </lineage>
</organism>
<sequence>MAIHDIYHKDKFARGCFNDATNEVTILRGSILNIDLAVTPPSNIAANYRDVGKRIAAGDIRVRTDDRLEVVHDICGLSPSGARVFADGKTGSGWKVWHLVDGGKLLDTLRINQPPVEEHPLTIVKELAKPRQGSVANTLANPTDRSGAPPPGNTGTLTAGQDRSECGYRIAHAQKSLSLVLKHMWCHGFLTNPPPVCVIDSIILRAAAGRGAATHRVPWTRVASLKAYREHLAICKCAAGGHQIAIWELFVFYGGEPPGDLTNEQLQHAKESFLLKNPFAAPPGSYRSRAIHDSLKDVHRSAFGRNPTWRVGERTLARAPVRRRHDQLLIEIYSHYESGVRHTEEHFIEDIAHLVAVMNSEFEKYFR</sequence>
<evidence type="ECO:0000256" key="1">
    <source>
        <dbReference type="SAM" id="MobiDB-lite"/>
    </source>
</evidence>
<evidence type="ECO:0000313" key="2">
    <source>
        <dbReference type="EMBL" id="MFC3110937.1"/>
    </source>
</evidence>
<proteinExistence type="predicted"/>
<protein>
    <submittedName>
        <fullName evidence="2">DUF4357 domain-containing protein</fullName>
    </submittedName>
</protein>
<dbReference type="RefSeq" id="WP_390333140.1">
    <property type="nucleotide sequence ID" value="NZ_JBHRTP010000091.1"/>
</dbReference>
<keyword evidence="3" id="KW-1185">Reference proteome</keyword>
<feature type="region of interest" description="Disordered" evidence="1">
    <location>
        <begin position="134"/>
        <end position="159"/>
    </location>
</feature>
<reference evidence="3" key="1">
    <citation type="journal article" date="2019" name="Int. J. Syst. Evol. Microbiol.">
        <title>The Global Catalogue of Microorganisms (GCM) 10K type strain sequencing project: providing services to taxonomists for standard genome sequencing and annotation.</title>
        <authorList>
            <consortium name="The Broad Institute Genomics Platform"/>
            <consortium name="The Broad Institute Genome Sequencing Center for Infectious Disease"/>
            <person name="Wu L."/>
            <person name="Ma J."/>
        </authorList>
    </citation>
    <scope>NUCLEOTIDE SEQUENCE [LARGE SCALE GENOMIC DNA]</scope>
    <source>
        <strain evidence="3">KCTC 42986</strain>
    </source>
</reference>
<evidence type="ECO:0000313" key="3">
    <source>
        <dbReference type="Proteomes" id="UP001595530"/>
    </source>
</evidence>
<gene>
    <name evidence="2" type="ORF">ACFOFO_23785</name>
</gene>
<accession>A0ABV7FB17</accession>
<dbReference type="EMBL" id="JBHRTP010000091">
    <property type="protein sequence ID" value="MFC3110937.1"/>
    <property type="molecule type" value="Genomic_DNA"/>
</dbReference>
<comment type="caution">
    <text evidence="2">The sequence shown here is derived from an EMBL/GenBank/DDBJ whole genome shotgun (WGS) entry which is preliminary data.</text>
</comment>
<name>A0ABV7FB17_9BURK</name>
<dbReference type="Proteomes" id="UP001595530">
    <property type="component" value="Unassembled WGS sequence"/>
</dbReference>
<feature type="compositionally biased region" description="Polar residues" evidence="1">
    <location>
        <begin position="134"/>
        <end position="144"/>
    </location>
</feature>